<evidence type="ECO:0000256" key="6">
    <source>
        <dbReference type="ARBA" id="ARBA00023242"/>
    </source>
</evidence>
<dbReference type="AlphaFoldDB" id="A0A4Z0YP68"/>
<keyword evidence="4" id="KW-0238">DNA-binding</keyword>
<dbReference type="PANTHER" id="PTHR31313">
    <property type="entry name" value="TY1 ENHANCER ACTIVATOR"/>
    <property type="match status" value="1"/>
</dbReference>
<reference evidence="9 10" key="1">
    <citation type="submission" date="2019-03" db="EMBL/GenBank/DDBJ databases">
        <title>Draft genome sequence of Xylaria hypoxylon DSM 108379, a ubiquitous saprotrophic-parasitic fungi on hardwood.</title>
        <authorList>
            <person name="Buettner E."/>
            <person name="Leonhardt S."/>
            <person name="Gebauer A.M."/>
            <person name="Liers C."/>
            <person name="Hofrichter M."/>
            <person name="Kellner H."/>
        </authorList>
    </citation>
    <scope>NUCLEOTIDE SEQUENCE [LARGE SCALE GENOMIC DNA]</scope>
    <source>
        <strain evidence="9 10">DSM 108379</strain>
    </source>
</reference>
<keyword evidence="2" id="KW-0862">Zinc</keyword>
<proteinExistence type="predicted"/>
<dbReference type="OrthoDB" id="2154091at2759"/>
<feature type="region of interest" description="Disordered" evidence="7">
    <location>
        <begin position="841"/>
        <end position="863"/>
    </location>
</feature>
<gene>
    <name evidence="9" type="ORF">E0Z10_g3032</name>
</gene>
<name>A0A4Z0YP68_9PEZI</name>
<dbReference type="Proteomes" id="UP000297716">
    <property type="component" value="Unassembled WGS sequence"/>
</dbReference>
<accession>A0A4Z0YP68</accession>
<dbReference type="InterPro" id="IPR051615">
    <property type="entry name" value="Transcr_Regulatory_Elem"/>
</dbReference>
<evidence type="ECO:0000256" key="2">
    <source>
        <dbReference type="ARBA" id="ARBA00022833"/>
    </source>
</evidence>
<evidence type="ECO:0000256" key="1">
    <source>
        <dbReference type="ARBA" id="ARBA00022723"/>
    </source>
</evidence>
<dbReference type="Pfam" id="PF04082">
    <property type="entry name" value="Fungal_trans"/>
    <property type="match status" value="1"/>
</dbReference>
<evidence type="ECO:0000256" key="4">
    <source>
        <dbReference type="ARBA" id="ARBA00023125"/>
    </source>
</evidence>
<feature type="compositionally biased region" description="Polar residues" evidence="7">
    <location>
        <begin position="851"/>
        <end position="860"/>
    </location>
</feature>
<organism evidence="9 10">
    <name type="scientific">Xylaria hypoxylon</name>
    <dbReference type="NCBI Taxonomy" id="37992"/>
    <lineage>
        <taxon>Eukaryota</taxon>
        <taxon>Fungi</taxon>
        <taxon>Dikarya</taxon>
        <taxon>Ascomycota</taxon>
        <taxon>Pezizomycotina</taxon>
        <taxon>Sordariomycetes</taxon>
        <taxon>Xylariomycetidae</taxon>
        <taxon>Xylariales</taxon>
        <taxon>Xylariaceae</taxon>
        <taxon>Xylaria</taxon>
    </lineage>
</organism>
<evidence type="ECO:0000256" key="3">
    <source>
        <dbReference type="ARBA" id="ARBA00023015"/>
    </source>
</evidence>
<evidence type="ECO:0000313" key="9">
    <source>
        <dbReference type="EMBL" id="TGJ85734.1"/>
    </source>
</evidence>
<evidence type="ECO:0000313" key="10">
    <source>
        <dbReference type="Proteomes" id="UP000297716"/>
    </source>
</evidence>
<keyword evidence="3" id="KW-0805">Transcription regulation</keyword>
<dbReference type="EMBL" id="SKBN01000040">
    <property type="protein sequence ID" value="TGJ85734.1"/>
    <property type="molecule type" value="Genomic_DNA"/>
</dbReference>
<keyword evidence="5" id="KW-0804">Transcription</keyword>
<feature type="region of interest" description="Disordered" evidence="7">
    <location>
        <begin position="619"/>
        <end position="654"/>
    </location>
</feature>
<dbReference type="PANTHER" id="PTHR31313:SF81">
    <property type="entry name" value="TY1 ENHANCER ACTIVATOR"/>
    <property type="match status" value="1"/>
</dbReference>
<feature type="domain" description="Xylanolytic transcriptional activator regulatory" evidence="8">
    <location>
        <begin position="259"/>
        <end position="332"/>
    </location>
</feature>
<sequence>MTRHEAQSAGSGDEIPISVIEARRSSKSYASSAIRHVLSPPYSHEDFAVYDSPMEDFVSTEVLQSGKELLQKEHSPPLTLDIKQEDARSQFLFPNGGLSCDRLSSKLRFGPTANCHVYAESTDTYDSWESPEQIRRAERIIRSLTPKTHDYLMQNFWKHQNCVMQVVDRVAFEADRGSENPKFYSSFLHIIILAIGWRFANKDRCDMARINLGNHESTIHREAKSMLEIELERPMGISSVQSLLLLGDLECGVGRDNTGWMYAGMANRLAFDIGLHIDCGNIGLPEQEISVRRKVMKACVLYDKYWALFLGRPTSIKSRDIGFDMSKAAIPTTRPSGHGPSIWTDMQEIEEEINEQLFELMDLAGRIVENQGETKPSCGVNQADSLTGDSAEENAAMDVLILDQQLREWYRQLPSHLTWSPNNIRTAPCSYFLLHQQYQAIMILLHRSPKAHGLASNDEPTSLSPSSLEDTINASEALGNNRTPVSGQDIDSHDRMSSVTDDCINPTRSVHTQAAIRIAQIVSQSKEKYDFKKIYYTSLQPAGIASIALIAAIAQSKNEADRQSYLSSLEVISGFIKVMSLSYQPAVLMENSIQAALAQLHLDMRNSRYVHKPHLHQVTNSRKDDAGGQRKGTDMFSFLPGNREHDDRDQFSPNNECHGTIVSQVSLESARNGPPLHAPPAPFYTQYPHSDHLNIMSGLIPTFPDSVFDLDSLYAMGVNSIYPNHSVLRSRHGSDNYLRVAPSPKGWGLHSLHAASELNQSNPDLDSRMPDWAGEFASSDSTTTHHQPEFGGRIVSLSTDLGSGIDAESVSGFKREDSVSLGWVNSEGRLSSLTPVSSVNLRQRSEKTELNNKSSDTTAPPRNYELDYLSL</sequence>
<dbReference type="SMART" id="SM00906">
    <property type="entry name" value="Fungal_trans"/>
    <property type="match status" value="1"/>
</dbReference>
<dbReference type="GO" id="GO:0003677">
    <property type="term" value="F:DNA binding"/>
    <property type="evidence" value="ECO:0007669"/>
    <property type="project" value="UniProtKB-KW"/>
</dbReference>
<feature type="compositionally biased region" description="Basic and acidic residues" evidence="7">
    <location>
        <begin position="621"/>
        <end position="633"/>
    </location>
</feature>
<dbReference type="InterPro" id="IPR007219">
    <property type="entry name" value="XnlR_reg_dom"/>
</dbReference>
<evidence type="ECO:0000259" key="8">
    <source>
        <dbReference type="SMART" id="SM00906"/>
    </source>
</evidence>
<dbReference type="GO" id="GO:0006351">
    <property type="term" value="P:DNA-templated transcription"/>
    <property type="evidence" value="ECO:0007669"/>
    <property type="project" value="InterPro"/>
</dbReference>
<keyword evidence="1" id="KW-0479">Metal-binding</keyword>
<dbReference type="STRING" id="37992.A0A4Z0YP68"/>
<evidence type="ECO:0000256" key="7">
    <source>
        <dbReference type="SAM" id="MobiDB-lite"/>
    </source>
</evidence>
<dbReference type="CDD" id="cd12148">
    <property type="entry name" value="fungal_TF_MHR"/>
    <property type="match status" value="1"/>
</dbReference>
<protein>
    <recommendedName>
        <fullName evidence="8">Xylanolytic transcriptional activator regulatory domain-containing protein</fullName>
    </recommendedName>
</protein>
<feature type="region of interest" description="Disordered" evidence="7">
    <location>
        <begin position="478"/>
        <end position="497"/>
    </location>
</feature>
<keyword evidence="6" id="KW-0539">Nucleus</keyword>
<evidence type="ECO:0000256" key="5">
    <source>
        <dbReference type="ARBA" id="ARBA00023163"/>
    </source>
</evidence>
<keyword evidence="10" id="KW-1185">Reference proteome</keyword>
<dbReference type="GO" id="GO:0008270">
    <property type="term" value="F:zinc ion binding"/>
    <property type="evidence" value="ECO:0007669"/>
    <property type="project" value="InterPro"/>
</dbReference>
<comment type="caution">
    <text evidence="9">The sequence shown here is derived from an EMBL/GenBank/DDBJ whole genome shotgun (WGS) entry which is preliminary data.</text>
</comment>